<dbReference type="SUPFAM" id="SSF89796">
    <property type="entry name" value="CoA-transferase family III (CaiB/BaiF)"/>
    <property type="match status" value="1"/>
</dbReference>
<dbReference type="InterPro" id="IPR023606">
    <property type="entry name" value="CoA-Trfase_III_dom_1_sf"/>
</dbReference>
<evidence type="ECO:0008006" key="2">
    <source>
        <dbReference type="Google" id="ProtNLM"/>
    </source>
</evidence>
<organism evidence="1">
    <name type="scientific">human gut metagenome</name>
    <dbReference type="NCBI Taxonomy" id="408170"/>
    <lineage>
        <taxon>unclassified sequences</taxon>
        <taxon>metagenomes</taxon>
        <taxon>organismal metagenomes</taxon>
    </lineage>
</organism>
<evidence type="ECO:0000313" key="1">
    <source>
        <dbReference type="EMBL" id="EKC72216.1"/>
    </source>
</evidence>
<protein>
    <recommendedName>
        <fullName evidence="2">CoA transferase</fullName>
    </recommendedName>
</protein>
<proteinExistence type="predicted"/>
<dbReference type="EMBL" id="AJWZ01001982">
    <property type="protein sequence ID" value="EKC72216.1"/>
    <property type="molecule type" value="Genomic_DNA"/>
</dbReference>
<dbReference type="AlphaFoldDB" id="K1UL49"/>
<accession>K1UL49</accession>
<gene>
    <name evidence="1" type="ORF">OBE_02999</name>
</gene>
<sequence>GYIQKVTFKDDLEVMMPCPPMQLTEYATRPYTSAGRLGADTDSIFHDLGYTDSEIAAMKDSGAIQ</sequence>
<feature type="non-terminal residue" evidence="1">
    <location>
        <position position="1"/>
    </location>
</feature>
<dbReference type="Gene3D" id="3.40.50.10540">
    <property type="entry name" value="Crotonobetainyl-coa:carnitine coa-transferase, domain 1"/>
    <property type="match status" value="1"/>
</dbReference>
<comment type="caution">
    <text evidence="1">The sequence shown here is derived from an EMBL/GenBank/DDBJ whole genome shotgun (WGS) entry which is preliminary data.</text>
</comment>
<name>K1UL49_9ZZZZ</name>
<reference evidence="1" key="1">
    <citation type="journal article" date="2013" name="Environ. Microbiol.">
        <title>Microbiota from the distal guts of lean and obese adolescents exhibit partial functional redundancy besides clear differences in community structure.</title>
        <authorList>
            <person name="Ferrer M."/>
            <person name="Ruiz A."/>
            <person name="Lanza F."/>
            <person name="Haange S.B."/>
            <person name="Oberbach A."/>
            <person name="Till H."/>
            <person name="Bargiela R."/>
            <person name="Campoy C."/>
            <person name="Segura M.T."/>
            <person name="Richter M."/>
            <person name="von Bergen M."/>
            <person name="Seifert J."/>
            <person name="Suarez A."/>
        </authorList>
    </citation>
    <scope>NUCLEOTIDE SEQUENCE</scope>
</reference>